<gene>
    <name evidence="2" type="ORF">B0H63DRAFT_225330</name>
</gene>
<keyword evidence="3" id="KW-1185">Reference proteome</keyword>
<feature type="compositionally biased region" description="Basic and acidic residues" evidence="1">
    <location>
        <begin position="176"/>
        <end position="201"/>
    </location>
</feature>
<feature type="compositionally biased region" description="Polar residues" evidence="1">
    <location>
        <begin position="514"/>
        <end position="524"/>
    </location>
</feature>
<reference evidence="2" key="2">
    <citation type="submission" date="2023-06" db="EMBL/GenBank/DDBJ databases">
        <authorList>
            <consortium name="Lawrence Berkeley National Laboratory"/>
            <person name="Haridas S."/>
            <person name="Hensen N."/>
            <person name="Bonometti L."/>
            <person name="Westerberg I."/>
            <person name="Brannstrom I.O."/>
            <person name="Guillou S."/>
            <person name="Cros-Aarteil S."/>
            <person name="Calhoun S."/>
            <person name="Kuo A."/>
            <person name="Mondo S."/>
            <person name="Pangilinan J."/>
            <person name="Riley R."/>
            <person name="LaButti K."/>
            <person name="Andreopoulos B."/>
            <person name="Lipzen A."/>
            <person name="Chen C."/>
            <person name="Yanf M."/>
            <person name="Daum C."/>
            <person name="Ng V."/>
            <person name="Clum A."/>
            <person name="Steindorff A."/>
            <person name="Ohm R."/>
            <person name="Martin F."/>
            <person name="Silar P."/>
            <person name="Natvig D."/>
            <person name="Lalanne C."/>
            <person name="Gautier V."/>
            <person name="Ament-velasquez S.L."/>
            <person name="Kruys A."/>
            <person name="Hutchinson M.I."/>
            <person name="Powell A.J."/>
            <person name="Barry K."/>
            <person name="Miller A.N."/>
            <person name="Grigoriev I.V."/>
            <person name="Debuchy R."/>
            <person name="Gladieux P."/>
            <person name="Thoren M.H."/>
            <person name="Johannesson H."/>
        </authorList>
    </citation>
    <scope>NUCLEOTIDE SEQUENCE</scope>
    <source>
        <strain evidence="2">CBS 232.78</strain>
    </source>
</reference>
<feature type="compositionally biased region" description="Basic and acidic residues" evidence="1">
    <location>
        <begin position="150"/>
        <end position="161"/>
    </location>
</feature>
<feature type="compositionally biased region" description="Basic and acidic residues" evidence="1">
    <location>
        <begin position="215"/>
        <end position="224"/>
    </location>
</feature>
<feature type="region of interest" description="Disordered" evidence="1">
    <location>
        <begin position="103"/>
        <end position="535"/>
    </location>
</feature>
<name>A0AAE0KK97_9PEZI</name>
<evidence type="ECO:0000313" key="2">
    <source>
        <dbReference type="EMBL" id="KAK3377767.1"/>
    </source>
</evidence>
<protein>
    <recommendedName>
        <fullName evidence="4">Ser/arg-related nuclear matrix protein</fullName>
    </recommendedName>
</protein>
<dbReference type="Proteomes" id="UP001285441">
    <property type="component" value="Unassembled WGS sequence"/>
</dbReference>
<feature type="compositionally biased region" description="Pro residues" evidence="1">
    <location>
        <begin position="253"/>
        <end position="262"/>
    </location>
</feature>
<dbReference type="AlphaFoldDB" id="A0AAE0KK97"/>
<feature type="compositionally biased region" description="Basic and acidic residues" evidence="1">
    <location>
        <begin position="396"/>
        <end position="420"/>
    </location>
</feature>
<proteinExistence type="predicted"/>
<organism evidence="2 3">
    <name type="scientific">Podospora didyma</name>
    <dbReference type="NCBI Taxonomy" id="330526"/>
    <lineage>
        <taxon>Eukaryota</taxon>
        <taxon>Fungi</taxon>
        <taxon>Dikarya</taxon>
        <taxon>Ascomycota</taxon>
        <taxon>Pezizomycotina</taxon>
        <taxon>Sordariomycetes</taxon>
        <taxon>Sordariomycetidae</taxon>
        <taxon>Sordariales</taxon>
        <taxon>Podosporaceae</taxon>
        <taxon>Podospora</taxon>
    </lineage>
</organism>
<sequence>MVETDDIQRLLQTGSWKTSRSRSPSFHNSPERAYQPSKPNVKVKRPPRPIVEDEVVSLAKEYGASVVSEESSEDPKHPGDVDQYPILLPVHEYNPERRFVILSDGEKSAGTTQPPTTEYEANTCRKYVIVSPEENAKDGEKRPTLSKPKSHSDLPRLRTDFEQPEAPIRRSNSRRNPRDKALVDQEPRDHTSRRENARPPEDAFLSPVYKQTTGGRDRPYREFDTAPPRSPARSPSTRGEAQIATSEDRRPRQPPPSQPTKPGPHRRVSSATGAPKRHARTPERPNHSVDAFPPPFVDSSEPAVRSLNDGRGEKSRSERPRSSIDPFPAGYSFNDPEDIMNFMMPGNVAPRGERRNISPPLGHQKSNSPPYPVSAASSKMPSRSASYRGRRPSSSSRERDGYSSDDGQRKQRSDRPDRARTRQRNTLEPDSSSYLMPDPGQPSNPGRSKANPSSPLPSPRLSQSGPFLDVSAQSIPKSPKTSKSSTFPTEKNRRYDDRSVSPAAHDSRSPPRPANTNSGRNGTASLPVPIPLPVDRGSSVELRAATPPYPTHGSLDTNSTSLQWQPSPFHPDEYKASLDRPIESFRRYSEDVRQGLVAKLPDCHWTTPSKVGNAVFSTLPRAPNFLICPGCYSGIFAESRFSRSFVPAPMRSTEQLVFCDFGSSFWYRIAYLMTIKYQYSDLLLLEHIASVAKRHQPCAGPQYATRTWYSMQGPNMRQPIASFSVCPSCVKMVETLFPNLSGVFVPLNAQADWDVCELHFTPDRKRFIQYFDLLENTSDEAHNRKSVPDVTRLADSIRDITLVDECRRNAPLRDCKWYVMESIPDFTVCEECFDAVIWPLLESRNCGDIPRNFYKGKQLKTVAACQLYSDRMRGIFKDACYRNDIGYLKAAVKDKFRLDIQIRNNLTELARDDPNDPWVRGEMARLVKQLKENE</sequence>
<feature type="compositionally biased region" description="Basic and acidic residues" evidence="1">
    <location>
        <begin position="308"/>
        <end position="322"/>
    </location>
</feature>
<feature type="compositionally biased region" description="Low complexity" evidence="1">
    <location>
        <begin position="225"/>
        <end position="238"/>
    </location>
</feature>
<feature type="compositionally biased region" description="Polar residues" evidence="1">
    <location>
        <begin position="424"/>
        <end position="434"/>
    </location>
</feature>
<feature type="compositionally biased region" description="Polar residues" evidence="1">
    <location>
        <begin position="109"/>
        <end position="120"/>
    </location>
</feature>
<evidence type="ECO:0008006" key="4">
    <source>
        <dbReference type="Google" id="ProtNLM"/>
    </source>
</evidence>
<feature type="region of interest" description="Disordered" evidence="1">
    <location>
        <begin position="63"/>
        <end position="83"/>
    </location>
</feature>
<comment type="caution">
    <text evidence="2">The sequence shown here is derived from an EMBL/GenBank/DDBJ whole genome shotgun (WGS) entry which is preliminary data.</text>
</comment>
<accession>A0AAE0KK97</accession>
<feature type="compositionally biased region" description="Low complexity" evidence="1">
    <location>
        <begin position="474"/>
        <end position="489"/>
    </location>
</feature>
<dbReference type="EMBL" id="JAULSW010000006">
    <property type="protein sequence ID" value="KAK3377767.1"/>
    <property type="molecule type" value="Genomic_DNA"/>
</dbReference>
<feature type="compositionally biased region" description="Low complexity" evidence="1">
    <location>
        <begin position="382"/>
        <end position="395"/>
    </location>
</feature>
<feature type="compositionally biased region" description="Basic and acidic residues" evidence="1">
    <location>
        <begin position="490"/>
        <end position="509"/>
    </location>
</feature>
<feature type="region of interest" description="Disordered" evidence="1">
    <location>
        <begin position="1"/>
        <end position="49"/>
    </location>
</feature>
<evidence type="ECO:0000256" key="1">
    <source>
        <dbReference type="SAM" id="MobiDB-lite"/>
    </source>
</evidence>
<feature type="compositionally biased region" description="Basic and acidic residues" evidence="1">
    <location>
        <begin position="134"/>
        <end position="143"/>
    </location>
</feature>
<feature type="compositionally biased region" description="Polar residues" evidence="1">
    <location>
        <begin position="10"/>
        <end position="28"/>
    </location>
</feature>
<reference evidence="2" key="1">
    <citation type="journal article" date="2023" name="Mol. Phylogenet. Evol.">
        <title>Genome-scale phylogeny and comparative genomics of the fungal order Sordariales.</title>
        <authorList>
            <person name="Hensen N."/>
            <person name="Bonometti L."/>
            <person name="Westerberg I."/>
            <person name="Brannstrom I.O."/>
            <person name="Guillou S."/>
            <person name="Cros-Aarteil S."/>
            <person name="Calhoun S."/>
            <person name="Haridas S."/>
            <person name="Kuo A."/>
            <person name="Mondo S."/>
            <person name="Pangilinan J."/>
            <person name="Riley R."/>
            <person name="LaButti K."/>
            <person name="Andreopoulos B."/>
            <person name="Lipzen A."/>
            <person name="Chen C."/>
            <person name="Yan M."/>
            <person name="Daum C."/>
            <person name="Ng V."/>
            <person name="Clum A."/>
            <person name="Steindorff A."/>
            <person name="Ohm R.A."/>
            <person name="Martin F."/>
            <person name="Silar P."/>
            <person name="Natvig D.O."/>
            <person name="Lalanne C."/>
            <person name="Gautier V."/>
            <person name="Ament-Velasquez S.L."/>
            <person name="Kruys A."/>
            <person name="Hutchinson M.I."/>
            <person name="Powell A.J."/>
            <person name="Barry K."/>
            <person name="Miller A.N."/>
            <person name="Grigoriev I.V."/>
            <person name="Debuchy R."/>
            <person name="Gladieux P."/>
            <person name="Hiltunen Thoren M."/>
            <person name="Johannesson H."/>
        </authorList>
    </citation>
    <scope>NUCLEOTIDE SEQUENCE</scope>
    <source>
        <strain evidence="2">CBS 232.78</strain>
    </source>
</reference>
<evidence type="ECO:0000313" key="3">
    <source>
        <dbReference type="Proteomes" id="UP001285441"/>
    </source>
</evidence>